<dbReference type="Pfam" id="PF00583">
    <property type="entry name" value="Acetyltransf_1"/>
    <property type="match status" value="1"/>
</dbReference>
<dbReference type="PANTHER" id="PTHR43877">
    <property type="entry name" value="AMINOALKYLPHOSPHONATE N-ACETYLTRANSFERASE-RELATED-RELATED"/>
    <property type="match status" value="1"/>
</dbReference>
<sequence length="160" mass="17476">MPITLESPDQPEVIALIAELDAYQDGLYPPESRHALDLASLMQPNVLFLVARDDGGHALGCGAMVLHEGYGEIKRMYVNPAGRGRGLGGRLLAELEREAATRGYALARLETGPYQPEALGLYGAAGYQRRGPFGTYREDPLSVFMEKRLGDSGQGIDWQR</sequence>
<protein>
    <submittedName>
        <fullName evidence="4">GNAT family N-acetyltransferase</fullName>
        <ecNumber evidence="4">2.3.1.-</ecNumber>
    </submittedName>
</protein>
<dbReference type="EMBL" id="CP145723">
    <property type="protein sequence ID" value="WWM65305.1"/>
    <property type="molecule type" value="Genomic_DNA"/>
</dbReference>
<dbReference type="RefSeq" id="WP_338544834.1">
    <property type="nucleotide sequence ID" value="NZ_CP145723.1"/>
</dbReference>
<reference evidence="4 5" key="1">
    <citation type="submission" date="2024-02" db="EMBL/GenBank/DDBJ databases">
        <title>The whole genome sequence of Pseudomonas benzopyrenica MLY92.</title>
        <authorList>
            <person name="Liu Y."/>
        </authorList>
    </citation>
    <scope>NUCLEOTIDE SEQUENCE [LARGE SCALE GENOMIC DNA]</scope>
    <source>
        <strain evidence="4 5">MLY92</strain>
    </source>
</reference>
<keyword evidence="5" id="KW-1185">Reference proteome</keyword>
<evidence type="ECO:0000256" key="2">
    <source>
        <dbReference type="ARBA" id="ARBA00023315"/>
    </source>
</evidence>
<name>A0ABZ2FKV5_9PSED</name>
<dbReference type="Gene3D" id="3.40.630.30">
    <property type="match status" value="1"/>
</dbReference>
<feature type="domain" description="N-acetyltransferase" evidence="3">
    <location>
        <begin position="3"/>
        <end position="150"/>
    </location>
</feature>
<dbReference type="InterPro" id="IPR000182">
    <property type="entry name" value="GNAT_dom"/>
</dbReference>
<dbReference type="InterPro" id="IPR050832">
    <property type="entry name" value="Bact_Acetyltransf"/>
</dbReference>
<proteinExistence type="predicted"/>
<dbReference type="GO" id="GO:0016746">
    <property type="term" value="F:acyltransferase activity"/>
    <property type="evidence" value="ECO:0007669"/>
    <property type="project" value="UniProtKB-KW"/>
</dbReference>
<evidence type="ECO:0000313" key="4">
    <source>
        <dbReference type="EMBL" id="WWM65305.1"/>
    </source>
</evidence>
<dbReference type="EC" id="2.3.1.-" evidence="4"/>
<keyword evidence="2 4" id="KW-0012">Acyltransferase</keyword>
<dbReference type="InterPro" id="IPR016181">
    <property type="entry name" value="Acyl_CoA_acyltransferase"/>
</dbReference>
<keyword evidence="1 4" id="KW-0808">Transferase</keyword>
<dbReference type="SUPFAM" id="SSF55729">
    <property type="entry name" value="Acyl-CoA N-acyltransferases (Nat)"/>
    <property type="match status" value="1"/>
</dbReference>
<dbReference type="Proteomes" id="UP001372714">
    <property type="component" value="Chromosome"/>
</dbReference>
<gene>
    <name evidence="4" type="ORF">V6W80_16480</name>
</gene>
<evidence type="ECO:0000256" key="1">
    <source>
        <dbReference type="ARBA" id="ARBA00022679"/>
    </source>
</evidence>
<accession>A0ABZ2FKV5</accession>
<dbReference type="PROSITE" id="PS51186">
    <property type="entry name" value="GNAT"/>
    <property type="match status" value="1"/>
</dbReference>
<organism evidence="4 5">
    <name type="scientific">Pseudomonas benzopyrenica</name>
    <dbReference type="NCBI Taxonomy" id="2993566"/>
    <lineage>
        <taxon>Bacteria</taxon>
        <taxon>Pseudomonadati</taxon>
        <taxon>Pseudomonadota</taxon>
        <taxon>Gammaproteobacteria</taxon>
        <taxon>Pseudomonadales</taxon>
        <taxon>Pseudomonadaceae</taxon>
        <taxon>Pseudomonas</taxon>
    </lineage>
</organism>
<dbReference type="PANTHER" id="PTHR43877:SF2">
    <property type="entry name" value="AMINOALKYLPHOSPHONATE N-ACETYLTRANSFERASE-RELATED"/>
    <property type="match status" value="1"/>
</dbReference>
<evidence type="ECO:0000313" key="5">
    <source>
        <dbReference type="Proteomes" id="UP001372714"/>
    </source>
</evidence>
<evidence type="ECO:0000259" key="3">
    <source>
        <dbReference type="PROSITE" id="PS51186"/>
    </source>
</evidence>